<gene>
    <name evidence="4" type="ordered locus">FsymDg_4421</name>
</gene>
<keyword evidence="3" id="KW-1133">Transmembrane helix</keyword>
<feature type="region of interest" description="Disordered" evidence="2">
    <location>
        <begin position="436"/>
        <end position="721"/>
    </location>
</feature>
<feature type="compositionally biased region" description="Basic and acidic residues" evidence="2">
    <location>
        <begin position="472"/>
        <end position="481"/>
    </location>
</feature>
<dbReference type="eggNOG" id="COG3206">
    <property type="taxonomic scope" value="Bacteria"/>
</dbReference>
<keyword evidence="5" id="KW-1185">Reference proteome</keyword>
<proteinExistence type="predicted"/>
<keyword evidence="3" id="KW-0472">Membrane</keyword>
<dbReference type="Pfam" id="PF14362">
    <property type="entry name" value="DUF4407"/>
    <property type="match status" value="1"/>
</dbReference>
<dbReference type="AlphaFoldDB" id="F8AZD7"/>
<sequence length="721" mass="79892">MRRLLIWLSGANSQILQRCPTDRAKYVGIGSAVLTTALMAATSCAFALHMALQLPIASCLLIGGAWGLAIMSLDRWLVASVQRREHWYQNLVVALPRLVLAVLIGLVISTPLVLRIFEPEIQAEMVTIHRERADEFDRAMQNDERTKQIGDLRTQQAQLQATVAAGGVVTDVNRDPEVARLQPQVDAARTRYNDAEQAVVCEKEGRPGCGSGRPGAGVAYDEKVTIRDRAGAELARLQRQLDAAISAAQANQNASRATTLANAQSELERVNTQLDSLERSRAADIAAFNAENSDDTGMLIRIEALDRLTSERPSLGRAHLLLLLFITAIECLPVLVKFLMSLGVPTLYERAVEIEERNQLQIEEEQGRRRRATEILNGGDTYLEAQIGREERDAAIERLTRSTIQAQADIAERILARWRERELRRIEADLDSYLVTGSRSAPNTNTRPRGMAPDYPHLSDLPSQPTRVQPPTERHPSDGRADPSTGDEPFPADRTSRVRPPAEPVRGSAHSQARDTTVSSYDGQPRHEPQPERDDRQPDSVEDEPVWPEPWPAPPRRPTPPREPVRRQEEPQLPAHTIWWEPGGDSGRTQHPLPEDVTRPTEATRVLADDDDDVTWRTPDSARPAGQPDARPWDPDEATRDAADRSTAGRRYAGHSDRTSHANHANHAGQAGNQPRDPDEEPTWVPRTDGGFGPRADTARSNGWPADLPDTEGPTGRERST</sequence>
<dbReference type="RefSeq" id="WP_013875518.1">
    <property type="nucleotide sequence ID" value="NC_015656.1"/>
</dbReference>
<keyword evidence="1" id="KW-0175">Coiled coil</keyword>
<feature type="coiled-coil region" evidence="1">
    <location>
        <begin position="227"/>
        <end position="280"/>
    </location>
</feature>
<feature type="compositionally biased region" description="Pro residues" evidence="2">
    <location>
        <begin position="547"/>
        <end position="562"/>
    </location>
</feature>
<accession>F8AZD7</accession>
<dbReference type="InterPro" id="IPR025519">
    <property type="entry name" value="DUF4407"/>
</dbReference>
<evidence type="ECO:0000256" key="2">
    <source>
        <dbReference type="SAM" id="MobiDB-lite"/>
    </source>
</evidence>
<protein>
    <recommendedName>
        <fullName evidence="6">DUF4407 domain-containing protein</fullName>
    </recommendedName>
</protein>
<feature type="compositionally biased region" description="Polar residues" evidence="2">
    <location>
        <begin position="509"/>
        <end position="522"/>
    </location>
</feature>
<feature type="compositionally biased region" description="Basic and acidic residues" evidence="2">
    <location>
        <begin position="631"/>
        <end position="644"/>
    </location>
</feature>
<feature type="transmembrane region" description="Helical" evidence="3">
    <location>
        <begin position="28"/>
        <end position="48"/>
    </location>
</feature>
<evidence type="ECO:0008006" key="6">
    <source>
        <dbReference type="Google" id="ProtNLM"/>
    </source>
</evidence>
<dbReference type="KEGG" id="fsy:FsymDg_4421"/>
<dbReference type="EMBL" id="CP002801">
    <property type="protein sequence ID" value="AEH11671.1"/>
    <property type="molecule type" value="Genomic_DNA"/>
</dbReference>
<dbReference type="Proteomes" id="UP000001549">
    <property type="component" value="Chromosome"/>
</dbReference>
<evidence type="ECO:0000256" key="3">
    <source>
        <dbReference type="SAM" id="Phobius"/>
    </source>
</evidence>
<feature type="compositionally biased region" description="Low complexity" evidence="2">
    <location>
        <begin position="662"/>
        <end position="674"/>
    </location>
</feature>
<dbReference type="STRING" id="656024.FsymDg_4421"/>
<organism evidence="4 5">
    <name type="scientific">Candidatus Protofrankia datiscae</name>
    <dbReference type="NCBI Taxonomy" id="2716812"/>
    <lineage>
        <taxon>Bacteria</taxon>
        <taxon>Bacillati</taxon>
        <taxon>Actinomycetota</taxon>
        <taxon>Actinomycetes</taxon>
        <taxon>Frankiales</taxon>
        <taxon>Frankiaceae</taxon>
        <taxon>Protofrankia</taxon>
    </lineage>
</organism>
<evidence type="ECO:0000313" key="4">
    <source>
        <dbReference type="EMBL" id="AEH11671.1"/>
    </source>
</evidence>
<keyword evidence="3" id="KW-0812">Transmembrane</keyword>
<dbReference type="HOGENOM" id="CLU_383457_0_0_11"/>
<feature type="compositionally biased region" description="Basic and acidic residues" evidence="2">
    <location>
        <begin position="524"/>
        <end position="539"/>
    </location>
</feature>
<name>F8AZD7_9ACTN</name>
<evidence type="ECO:0000313" key="5">
    <source>
        <dbReference type="Proteomes" id="UP000001549"/>
    </source>
</evidence>
<feature type="compositionally biased region" description="Polar residues" evidence="2">
    <location>
        <begin position="436"/>
        <end position="447"/>
    </location>
</feature>
<reference evidence="4 5" key="1">
    <citation type="submission" date="2011-05" db="EMBL/GenBank/DDBJ databases">
        <title>Complete sequence of chromosome of Frankia symbiont of Datisca glomerata.</title>
        <authorList>
            <consortium name="US DOE Joint Genome Institute"/>
            <person name="Lucas S."/>
            <person name="Han J."/>
            <person name="Lapidus A."/>
            <person name="Cheng J.-F."/>
            <person name="Goodwin L."/>
            <person name="Pitluck S."/>
            <person name="Peters L."/>
            <person name="Mikhailova N."/>
            <person name="Chertkov O."/>
            <person name="Teshima H."/>
            <person name="Han C."/>
            <person name="Tapia R."/>
            <person name="Land M."/>
            <person name="Hauser L."/>
            <person name="Kyrpides N."/>
            <person name="Ivanova N."/>
            <person name="Pagani I."/>
            <person name="Berry A."/>
            <person name="Pawlowski K."/>
            <person name="Persson T."/>
            <person name="Vanden Heuvel B."/>
            <person name="Benson D."/>
            <person name="Woyke T."/>
        </authorList>
    </citation>
    <scope>NUCLEOTIDE SEQUENCE [LARGE SCALE GENOMIC DNA]</scope>
    <source>
        <strain evidence="5">4085684</strain>
    </source>
</reference>
<feature type="transmembrane region" description="Helical" evidence="3">
    <location>
        <begin position="98"/>
        <end position="117"/>
    </location>
</feature>
<evidence type="ECO:0000256" key="1">
    <source>
        <dbReference type="SAM" id="Coils"/>
    </source>
</evidence>